<dbReference type="GO" id="GO:0008081">
    <property type="term" value="F:phosphoric diester hydrolase activity"/>
    <property type="evidence" value="ECO:0007669"/>
    <property type="project" value="InterPro"/>
</dbReference>
<feature type="signal peptide" evidence="1">
    <location>
        <begin position="1"/>
        <end position="27"/>
    </location>
</feature>
<evidence type="ECO:0000313" key="3">
    <source>
        <dbReference type="EMBL" id="EID54393.1"/>
    </source>
</evidence>
<dbReference type="OrthoDB" id="384721at2"/>
<organism evidence="3 4">
    <name type="scientific">Saccharomonospora xinjiangensis XJ-54</name>
    <dbReference type="NCBI Taxonomy" id="882086"/>
    <lineage>
        <taxon>Bacteria</taxon>
        <taxon>Bacillati</taxon>
        <taxon>Actinomycetota</taxon>
        <taxon>Actinomycetes</taxon>
        <taxon>Pseudonocardiales</taxon>
        <taxon>Pseudonocardiaceae</taxon>
        <taxon>Saccharomonospora</taxon>
    </lineage>
</organism>
<gene>
    <name evidence="3" type="ORF">SacxiDRAFT_2161</name>
</gene>
<feature type="chain" id="PRO_5003634446" evidence="1">
    <location>
        <begin position="28"/>
        <end position="356"/>
    </location>
</feature>
<dbReference type="InterPro" id="IPR017946">
    <property type="entry name" value="PLC-like_Pdiesterase_TIM-brl"/>
</dbReference>
<dbReference type="HOGENOM" id="CLU_030006_7_0_11"/>
<dbReference type="PANTHER" id="PTHR46211">
    <property type="entry name" value="GLYCEROPHOSPHORYL DIESTER PHOSPHODIESTERASE"/>
    <property type="match status" value="1"/>
</dbReference>
<keyword evidence="4" id="KW-1185">Reference proteome</keyword>
<dbReference type="GO" id="GO:0006629">
    <property type="term" value="P:lipid metabolic process"/>
    <property type="evidence" value="ECO:0007669"/>
    <property type="project" value="InterPro"/>
</dbReference>
<dbReference type="STRING" id="882086.SacxiDRAFT_2161"/>
<feature type="domain" description="GP-PDE" evidence="2">
    <location>
        <begin position="37"/>
        <end position="338"/>
    </location>
</feature>
<accession>I0V2P0</accession>
<dbReference type="PROSITE" id="PS51704">
    <property type="entry name" value="GP_PDE"/>
    <property type="match status" value="1"/>
</dbReference>
<evidence type="ECO:0000259" key="2">
    <source>
        <dbReference type="PROSITE" id="PS51704"/>
    </source>
</evidence>
<dbReference type="eggNOG" id="COG0584">
    <property type="taxonomic scope" value="Bacteria"/>
</dbReference>
<keyword evidence="1" id="KW-0732">Signal</keyword>
<dbReference type="RefSeq" id="WP_006238542.1">
    <property type="nucleotide sequence ID" value="NZ_JH636049.1"/>
</dbReference>
<dbReference type="CDD" id="cd08567">
    <property type="entry name" value="GDPD_SpGDE_like"/>
    <property type="match status" value="1"/>
</dbReference>
<dbReference type="Proteomes" id="UP000004691">
    <property type="component" value="Unassembled WGS sequence"/>
</dbReference>
<dbReference type="InterPro" id="IPR030395">
    <property type="entry name" value="GP_PDE_dom"/>
</dbReference>
<reference evidence="3 4" key="1">
    <citation type="submission" date="2012-01" db="EMBL/GenBank/DDBJ databases">
        <title>Improved High-Quality Draft sequence of Saccharomonospora xinjiangensis XJ-54.</title>
        <authorList>
            <consortium name="US DOE Joint Genome Institute"/>
            <person name="Lucas S."/>
            <person name="Han J."/>
            <person name="Lapidus A."/>
            <person name="Cheng J.-F."/>
            <person name="Goodwin L."/>
            <person name="Pitluck S."/>
            <person name="Peters L."/>
            <person name="Mikhailova N."/>
            <person name="Teshima H."/>
            <person name="Detter J.C."/>
            <person name="Han C."/>
            <person name="Tapia R."/>
            <person name="Land M."/>
            <person name="Hauser L."/>
            <person name="Kyrpides N."/>
            <person name="Ivanova N."/>
            <person name="Pagani I."/>
            <person name="Brambilla E.-M."/>
            <person name="Klenk H.-P."/>
            <person name="Woyke T."/>
        </authorList>
    </citation>
    <scope>NUCLEOTIDE SEQUENCE [LARGE SCALE GENOMIC DNA]</scope>
    <source>
        <strain evidence="3 4">XJ-54</strain>
    </source>
</reference>
<dbReference type="PANTHER" id="PTHR46211:SF14">
    <property type="entry name" value="GLYCEROPHOSPHODIESTER PHOSPHODIESTERASE"/>
    <property type="match status" value="1"/>
</dbReference>
<dbReference type="SUPFAM" id="SSF51695">
    <property type="entry name" value="PLC-like phosphodiesterases"/>
    <property type="match status" value="1"/>
</dbReference>
<dbReference type="EMBL" id="JH636049">
    <property type="protein sequence ID" value="EID54393.1"/>
    <property type="molecule type" value="Genomic_DNA"/>
</dbReference>
<dbReference type="Gene3D" id="3.20.20.190">
    <property type="entry name" value="Phosphatidylinositol (PI) phosphodiesterase"/>
    <property type="match status" value="1"/>
</dbReference>
<protein>
    <submittedName>
        <fullName evidence="3">Glycerophosphoryl diester phosphodiesterase</fullName>
    </submittedName>
</protein>
<proteinExistence type="predicted"/>
<name>I0V2P0_9PSEU</name>
<dbReference type="AlphaFoldDB" id="I0V2P0"/>
<evidence type="ECO:0000313" key="4">
    <source>
        <dbReference type="Proteomes" id="UP000004691"/>
    </source>
</evidence>
<evidence type="ECO:0000256" key="1">
    <source>
        <dbReference type="SAM" id="SignalP"/>
    </source>
</evidence>
<sequence length="356" mass="38290">MIRRKLAVLVAALATTFAGGLAVPAAAQPEPGGPHHFDIQAHRGGLGLTVEGTLAAFSRAMELGVTTLELDIQITRDGRDVVTHDRKISAAKCQDTKPAWPGDPQFPYVGSYIKDLTFAQVRTLDCGSLGLPSRPGQELSPGATMPTLAEVFDLARKHHAHLIRFNIETKVEAAAPHETAPREQFVDRVIQEVARSGFARNVTIQSFDWGALMQVRQKAPWLPVVALTQPEFLQVGKPGKSPWLGGLDIDDFGGSPVEAVSSFGASALSPVHGNPQGGAVGDDNYVPFTTKELVAEAHAAGIKVVPWTVNDEATMHKLIDDGVDGIITDYPDRLRKVAAERGFKLPKTYPLRGRHG</sequence>
<dbReference type="Pfam" id="PF03009">
    <property type="entry name" value="GDPD"/>
    <property type="match status" value="1"/>
</dbReference>